<reference evidence="1" key="2">
    <citation type="submission" date="2020-05" db="UniProtKB">
        <authorList>
            <consortium name="EnsemblMetazoa"/>
        </authorList>
    </citation>
    <scope>IDENTIFICATION</scope>
    <source>
        <strain evidence="1">IAEA</strain>
    </source>
</reference>
<dbReference type="Proteomes" id="UP000092445">
    <property type="component" value="Unassembled WGS sequence"/>
</dbReference>
<dbReference type="AlphaFoldDB" id="A0A1B0AG99"/>
<sequence length="183" mass="21291">MQPIVVGQATIVSLGDYIWELIQTQRDELQLFQVFKRTRDVGRSLMCDKHIVDMRLWLTCVPTVVFGPSRDEVYVYALSYNKGIFFDIKSPCPPNRSGQSKSAYQFKYKQKQKTTTASHKVESTSASNLIPSSRQQNSSEFLLRDIIFHLLSSYIKDISLMYMLIEKKQRYSIPYKDENLEIN</sequence>
<protein>
    <submittedName>
        <fullName evidence="1">Uncharacterized protein</fullName>
    </submittedName>
</protein>
<reference evidence="2" key="1">
    <citation type="submission" date="2014-03" db="EMBL/GenBank/DDBJ databases">
        <authorList>
            <person name="Aksoy S."/>
            <person name="Warren W."/>
            <person name="Wilson R.K."/>
        </authorList>
    </citation>
    <scope>NUCLEOTIDE SEQUENCE [LARGE SCALE GENOMIC DNA]</scope>
    <source>
        <strain evidence="2">IAEA</strain>
    </source>
</reference>
<dbReference type="VEuPathDB" id="VectorBase:GPAI044836"/>
<evidence type="ECO:0000313" key="2">
    <source>
        <dbReference type="Proteomes" id="UP000092445"/>
    </source>
</evidence>
<accession>A0A1B0AG99</accession>
<evidence type="ECO:0000313" key="1">
    <source>
        <dbReference type="EnsemblMetazoa" id="GPAI044836-PA"/>
    </source>
</evidence>
<keyword evidence="2" id="KW-1185">Reference proteome</keyword>
<dbReference type="EnsemblMetazoa" id="GPAI044836-RA">
    <property type="protein sequence ID" value="GPAI044836-PA"/>
    <property type="gene ID" value="GPAI044836"/>
</dbReference>
<name>A0A1B0AG99_GLOPL</name>
<proteinExistence type="predicted"/>
<organism evidence="1 2">
    <name type="scientific">Glossina pallidipes</name>
    <name type="common">Tsetse fly</name>
    <dbReference type="NCBI Taxonomy" id="7398"/>
    <lineage>
        <taxon>Eukaryota</taxon>
        <taxon>Metazoa</taxon>
        <taxon>Ecdysozoa</taxon>
        <taxon>Arthropoda</taxon>
        <taxon>Hexapoda</taxon>
        <taxon>Insecta</taxon>
        <taxon>Pterygota</taxon>
        <taxon>Neoptera</taxon>
        <taxon>Endopterygota</taxon>
        <taxon>Diptera</taxon>
        <taxon>Brachycera</taxon>
        <taxon>Muscomorpha</taxon>
        <taxon>Hippoboscoidea</taxon>
        <taxon>Glossinidae</taxon>
        <taxon>Glossina</taxon>
    </lineage>
</organism>